<accession>A0A420WG12</accession>
<comment type="catalytic activity">
    <reaction evidence="6">
        <text>a hydroperoxide + 2 glutathione = an alcohol + glutathione disulfide + H2O</text>
        <dbReference type="Rhea" id="RHEA:62632"/>
        <dbReference type="ChEBI" id="CHEBI:15377"/>
        <dbReference type="ChEBI" id="CHEBI:30879"/>
        <dbReference type="ChEBI" id="CHEBI:35924"/>
        <dbReference type="ChEBI" id="CHEBI:57925"/>
        <dbReference type="ChEBI" id="CHEBI:58297"/>
        <dbReference type="EC" id="1.11.1.27"/>
    </reaction>
</comment>
<feature type="domain" description="Thioredoxin" evidence="7">
    <location>
        <begin position="3"/>
        <end position="160"/>
    </location>
</feature>
<dbReference type="GO" id="GO:0008379">
    <property type="term" value="F:thioredoxin peroxidase activity"/>
    <property type="evidence" value="ECO:0007669"/>
    <property type="project" value="InterPro"/>
</dbReference>
<dbReference type="GO" id="GO:0042744">
    <property type="term" value="P:hydrogen peroxide catabolic process"/>
    <property type="evidence" value="ECO:0007669"/>
    <property type="project" value="TreeGrafter"/>
</dbReference>
<dbReference type="FunFam" id="3.40.30.10:FF:000020">
    <property type="entry name" value="Peroxiredoxin"/>
    <property type="match status" value="1"/>
</dbReference>
<evidence type="ECO:0000313" key="8">
    <source>
        <dbReference type="EMBL" id="RKQ69928.1"/>
    </source>
</evidence>
<dbReference type="PANTHER" id="PTHR10430">
    <property type="entry name" value="PEROXIREDOXIN"/>
    <property type="match status" value="1"/>
</dbReference>
<keyword evidence="3 6" id="KW-0560">Oxidoreductase</keyword>
<dbReference type="Gene3D" id="3.40.30.10">
    <property type="entry name" value="Glutaredoxin"/>
    <property type="match status" value="1"/>
</dbReference>
<dbReference type="InterPro" id="IPR013766">
    <property type="entry name" value="Thioredoxin_domain"/>
</dbReference>
<evidence type="ECO:0000256" key="1">
    <source>
        <dbReference type="ARBA" id="ARBA00022559"/>
    </source>
</evidence>
<evidence type="ECO:0000256" key="3">
    <source>
        <dbReference type="ARBA" id="ARBA00023002"/>
    </source>
</evidence>
<dbReference type="EMBL" id="RBIG01000002">
    <property type="protein sequence ID" value="RKQ69928.1"/>
    <property type="molecule type" value="Genomic_DNA"/>
</dbReference>
<gene>
    <name evidence="8" type="ORF">BCL74_1862</name>
</gene>
<dbReference type="SUPFAM" id="SSF52833">
    <property type="entry name" value="Thioredoxin-like"/>
    <property type="match status" value="1"/>
</dbReference>
<evidence type="ECO:0000256" key="6">
    <source>
        <dbReference type="RuleBase" id="RU366011"/>
    </source>
</evidence>
<dbReference type="InterPro" id="IPR013740">
    <property type="entry name" value="Redoxin"/>
</dbReference>
<dbReference type="InterPro" id="IPR037944">
    <property type="entry name" value="PRX5-like"/>
</dbReference>
<evidence type="ECO:0000256" key="2">
    <source>
        <dbReference type="ARBA" id="ARBA00022862"/>
    </source>
</evidence>
<evidence type="ECO:0000256" key="5">
    <source>
        <dbReference type="PIRSR" id="PIRSR637944-1"/>
    </source>
</evidence>
<protein>
    <recommendedName>
        <fullName evidence="6">Glutathione-dependent peroxiredoxin</fullName>
        <ecNumber evidence="6">1.11.1.27</ecNumber>
    </recommendedName>
</protein>
<proteinExistence type="inferred from homology"/>
<dbReference type="OrthoDB" id="9800621at2"/>
<comment type="function">
    <text evidence="6">Thiol-specific peroxidase that catalyzes the reduction of hydrogen peroxide and organic hydroperoxides to water and alcohols, respectively. Plays a role in cell protection against oxidative stress by detoxifying peroxides.</text>
</comment>
<dbReference type="PROSITE" id="PS51352">
    <property type="entry name" value="THIOREDOXIN_2"/>
    <property type="match status" value="1"/>
</dbReference>
<keyword evidence="2 6" id="KW-0049">Antioxidant</keyword>
<dbReference type="GO" id="GO:0005737">
    <property type="term" value="C:cytoplasm"/>
    <property type="evidence" value="ECO:0007669"/>
    <property type="project" value="TreeGrafter"/>
</dbReference>
<name>A0A420WG12_9PROT</name>
<dbReference type="Pfam" id="PF08534">
    <property type="entry name" value="Redoxin"/>
    <property type="match status" value="1"/>
</dbReference>
<dbReference type="RefSeq" id="WP_121219399.1">
    <property type="nucleotide sequence ID" value="NZ_RBIG01000002.1"/>
</dbReference>
<dbReference type="InterPro" id="IPR036249">
    <property type="entry name" value="Thioredoxin-like_sf"/>
</dbReference>
<dbReference type="AlphaFoldDB" id="A0A420WG12"/>
<keyword evidence="4 6" id="KW-0676">Redox-active center</keyword>
<sequence length="160" mass="16942">MTIKVGDKIPSVTLQVKTADGINEVSTDDFFKGKKVVLFALPGAFTPTCSAKHVPGFVEKAADLKGKGVDTIACLSVNDAFVMDAWAKDQKSDGKVTMLADGSAAFTKAVGLELDLTARGMGVRSQRYAMIVDDGKVTRLEVEEPGAFQVSSAENILAKL</sequence>
<dbReference type="GO" id="GO:0045454">
    <property type="term" value="P:cell redox homeostasis"/>
    <property type="evidence" value="ECO:0007669"/>
    <property type="project" value="TreeGrafter"/>
</dbReference>
<evidence type="ECO:0000313" key="9">
    <source>
        <dbReference type="Proteomes" id="UP000277424"/>
    </source>
</evidence>
<comment type="similarity">
    <text evidence="6">Belongs to the peroxiredoxin family. Prx5 subfamily.</text>
</comment>
<dbReference type="CDD" id="cd03013">
    <property type="entry name" value="PRX5_like"/>
    <property type="match status" value="1"/>
</dbReference>
<keyword evidence="1 6" id="KW-0575">Peroxidase</keyword>
<dbReference type="Proteomes" id="UP000277424">
    <property type="component" value="Unassembled WGS sequence"/>
</dbReference>
<organism evidence="8 9">
    <name type="scientific">Oceanibaculum indicum</name>
    <dbReference type="NCBI Taxonomy" id="526216"/>
    <lineage>
        <taxon>Bacteria</taxon>
        <taxon>Pseudomonadati</taxon>
        <taxon>Pseudomonadota</taxon>
        <taxon>Alphaproteobacteria</taxon>
        <taxon>Rhodospirillales</taxon>
        <taxon>Oceanibaculaceae</taxon>
        <taxon>Oceanibaculum</taxon>
    </lineage>
</organism>
<reference evidence="8 9" key="1">
    <citation type="submission" date="2018-10" db="EMBL/GenBank/DDBJ databases">
        <title>Comparative analysis of microorganisms from saline springs in Andes Mountain Range, Colombia.</title>
        <authorList>
            <person name="Rubin E."/>
        </authorList>
    </citation>
    <scope>NUCLEOTIDE SEQUENCE [LARGE SCALE GENOMIC DNA]</scope>
    <source>
        <strain evidence="8 9">USBA 36</strain>
    </source>
</reference>
<dbReference type="GO" id="GO:0034599">
    <property type="term" value="P:cellular response to oxidative stress"/>
    <property type="evidence" value="ECO:0007669"/>
    <property type="project" value="InterPro"/>
</dbReference>
<dbReference type="PANTHER" id="PTHR10430:SF16">
    <property type="entry name" value="PEROXIREDOXIN-5, MITOCHONDRIAL"/>
    <property type="match status" value="1"/>
</dbReference>
<feature type="active site" description="Cysteine sulfenic acid (-SOH) intermediate" evidence="5">
    <location>
        <position position="49"/>
    </location>
</feature>
<comment type="caution">
    <text evidence="8">The sequence shown here is derived from an EMBL/GenBank/DDBJ whole genome shotgun (WGS) entry which is preliminary data.</text>
</comment>
<evidence type="ECO:0000256" key="4">
    <source>
        <dbReference type="ARBA" id="ARBA00023284"/>
    </source>
</evidence>
<dbReference type="EC" id="1.11.1.27" evidence="6"/>
<evidence type="ECO:0000259" key="7">
    <source>
        <dbReference type="PROSITE" id="PS51352"/>
    </source>
</evidence>